<name>F3G1C1_PSESX</name>
<accession>F3G1C1</accession>
<sequence>KDGGRFDLAIALGLLAASDESISKGCVGAGRHC</sequence>
<feature type="non-terminal residue" evidence="1">
    <location>
        <position position="1"/>
    </location>
</feature>
<feature type="non-terminal residue" evidence="1">
    <location>
        <position position="33"/>
    </location>
</feature>
<dbReference type="Proteomes" id="UP000004471">
    <property type="component" value="Unassembled WGS sequence"/>
</dbReference>
<reference evidence="1 2" key="1">
    <citation type="journal article" date="2011" name="PLoS Pathog.">
        <title>Dynamic evolution of pathogenicity revealed by sequencing and comparative genomics of 19 Pseudomonas syringae isolates.</title>
        <authorList>
            <person name="Baltrus D.A."/>
            <person name="Nishimura M.T."/>
            <person name="Romanchuk A."/>
            <person name="Chang J.H."/>
            <person name="Mukhtar M.S."/>
            <person name="Cherkis K."/>
            <person name="Roach J."/>
            <person name="Grant S.R."/>
            <person name="Jones C.D."/>
            <person name="Dangl J.L."/>
        </authorList>
    </citation>
    <scope>NUCLEOTIDE SEQUENCE [LARGE SCALE GENOMIC DNA]</scope>
    <source>
        <strain evidence="2">M301072PT</strain>
    </source>
</reference>
<proteinExistence type="predicted"/>
<evidence type="ECO:0000313" key="1">
    <source>
        <dbReference type="EMBL" id="EGH36263.1"/>
    </source>
</evidence>
<comment type="caution">
    <text evidence="1">The sequence shown here is derived from an EMBL/GenBank/DDBJ whole genome shotgun (WGS) entry which is preliminary data.</text>
</comment>
<dbReference type="AlphaFoldDB" id="F3G1C1"/>
<evidence type="ECO:0000313" key="2">
    <source>
        <dbReference type="Proteomes" id="UP000004471"/>
    </source>
</evidence>
<protein>
    <submittedName>
        <fullName evidence="1">Uncharacterized protein</fullName>
    </submittedName>
</protein>
<dbReference type="EMBL" id="AEAH01004631">
    <property type="protein sequence ID" value="EGH36263.1"/>
    <property type="molecule type" value="Genomic_DNA"/>
</dbReference>
<organism evidence="1 2">
    <name type="scientific">Pseudomonas syringae pv. japonica str. M301072</name>
    <dbReference type="NCBI Taxonomy" id="629262"/>
    <lineage>
        <taxon>Bacteria</taxon>
        <taxon>Pseudomonadati</taxon>
        <taxon>Pseudomonadota</taxon>
        <taxon>Gammaproteobacteria</taxon>
        <taxon>Pseudomonadales</taxon>
        <taxon>Pseudomonadaceae</taxon>
        <taxon>Pseudomonas</taxon>
        <taxon>Pseudomonas syringae</taxon>
    </lineage>
</organism>
<gene>
    <name evidence="1" type="ORF">PSYJA_47203</name>
</gene>